<reference evidence="1" key="1">
    <citation type="journal article" date="2020" name="Nature">
        <title>Giant virus diversity and host interactions through global metagenomics.</title>
        <authorList>
            <person name="Schulz F."/>
            <person name="Roux S."/>
            <person name="Paez-Espino D."/>
            <person name="Jungbluth S."/>
            <person name="Walsh D.A."/>
            <person name="Denef V.J."/>
            <person name="McMahon K.D."/>
            <person name="Konstantinidis K.T."/>
            <person name="Eloe-Fadrosh E.A."/>
            <person name="Kyrpides N.C."/>
            <person name="Woyke T."/>
        </authorList>
    </citation>
    <scope>NUCLEOTIDE SEQUENCE</scope>
    <source>
        <strain evidence="1">GVMAG-M-3300018080-19</strain>
    </source>
</reference>
<name>A0A6C0BPG0_9ZZZZ</name>
<protein>
    <submittedName>
        <fullName evidence="1">Uncharacterized protein</fullName>
    </submittedName>
</protein>
<evidence type="ECO:0000313" key="1">
    <source>
        <dbReference type="EMBL" id="QHS93524.1"/>
    </source>
</evidence>
<proteinExistence type="predicted"/>
<dbReference type="AlphaFoldDB" id="A0A6C0BPG0"/>
<dbReference type="EMBL" id="MN739207">
    <property type="protein sequence ID" value="QHS93524.1"/>
    <property type="molecule type" value="Genomic_DNA"/>
</dbReference>
<accession>A0A6C0BPG0</accession>
<sequence length="452" mass="49385">MNVNILIIVLCSILGLGALVTAVVLYSNQPEAQDDVTDCKGTGAICSDDESCCTGLRCQDGRCCTEGICYQDSDCCGEKHCFEGQCSDCAFIGDSCENDGECCSGPCLGGECKRSCLGHGDCEIGHQCVGGVCEPCGRKGEVEPCCPGYAAEEGICRRQLNLGDFCDSEDDQCSDGLICDGNICACYDPGKVVEDPNDCCAPGGYWDGACCQIEGSYCQDTGDCCGDWMTCNPETDRCEDNSVRYGDWVTIENLKGWLLQVEESSVQLTVHTACRQGSSCYWRFVDTRNPWSRDIVNPLQPLLIVNRYHPHTAIVSGTARGSFNNQPYAQVTLENAEDENQLFTLHRTRTGFTLSNNDVVEIRAQAPAAVSDSRLYTFPRSFDSGLVEGVRWCQWGLMKPFIGSNIGINVERLQNSNGCSYEDTSRTDLSGLNLVLKNDDSDLYLWKISKVD</sequence>
<organism evidence="1">
    <name type="scientific">viral metagenome</name>
    <dbReference type="NCBI Taxonomy" id="1070528"/>
    <lineage>
        <taxon>unclassified sequences</taxon>
        <taxon>metagenomes</taxon>
        <taxon>organismal metagenomes</taxon>
    </lineage>
</organism>